<dbReference type="SUPFAM" id="SSF55729">
    <property type="entry name" value="Acyl-CoA N-acyltransferases (Nat)"/>
    <property type="match status" value="1"/>
</dbReference>
<accession>A0ABD4TFR0</accession>
<evidence type="ECO:0000259" key="1">
    <source>
        <dbReference type="PROSITE" id="PS51186"/>
    </source>
</evidence>
<dbReference type="InterPro" id="IPR000182">
    <property type="entry name" value="GNAT_dom"/>
</dbReference>
<dbReference type="EMBL" id="QFDM01000003">
    <property type="protein sequence ID" value="MCM2467005.1"/>
    <property type="molecule type" value="Genomic_DNA"/>
</dbReference>
<dbReference type="Gene3D" id="3.30.565.10">
    <property type="entry name" value="Histidine kinase-like ATPase, C-terminal domain"/>
    <property type="match status" value="1"/>
</dbReference>
<protein>
    <recommendedName>
        <fullName evidence="1">N-acetyltransferase domain-containing protein</fullName>
    </recommendedName>
</protein>
<comment type="caution">
    <text evidence="2">The sequence shown here is derived from an EMBL/GenBank/DDBJ whole genome shotgun (WGS) entry which is preliminary data.</text>
</comment>
<dbReference type="Proteomes" id="UP001523230">
    <property type="component" value="Unassembled WGS sequence"/>
</dbReference>
<feature type="domain" description="N-acetyltransferase" evidence="1">
    <location>
        <begin position="142"/>
        <end position="294"/>
    </location>
</feature>
<dbReference type="CDD" id="cd16936">
    <property type="entry name" value="HATPase_RsbW-like"/>
    <property type="match status" value="1"/>
</dbReference>
<dbReference type="Gene3D" id="3.40.630.30">
    <property type="match status" value="1"/>
</dbReference>
<dbReference type="InterPro" id="IPR016181">
    <property type="entry name" value="Acyl_CoA_acyltransferase"/>
</dbReference>
<evidence type="ECO:0000313" key="3">
    <source>
        <dbReference type="Proteomes" id="UP001523230"/>
    </source>
</evidence>
<sequence length="466" mass="51560">MEQQVQVTIQSDPAFLGIVRSAVSRMASLGGLPAGTIRELALGAEEAVLWIIDHAFPPNTKGEITLTCSITTDRFEVRIVEHGIPFDPEMAPPTLPRCRAVMDRIAFTNRGWAGKETLLAKDCRVPPHFSRPPVPPASTGSVLIRPTLPDEAVEISRCAYFSYGYSYGYEKVYHPDVLKALIRSGDLISFVAVDGDTVVGHAGLLFYDDPGVAEIALGFVNPPYRSRRVFSDLMATVVAEAERRHLTALSGQAVCTHLYSQRSARAFGMGECALLLSRYTPLRFTGIADENRVRESILAVFRYLSPPEHPVLYPPEHHAGIMREIYDHLGVHPPFGIGDASAGLPEKSECSIIVEEIYQTAQIRIRSIGTDLIPRLRRELDRLRAGRIEAVYIHLPLTAPATAAVVDAIENLGFFFAGLHLTSTGEDLLTLQYLNNQILDYDTVMVASPNAGRLKEYIRERDPWQE</sequence>
<dbReference type="InterPro" id="IPR036890">
    <property type="entry name" value="HATPase_C_sf"/>
</dbReference>
<dbReference type="InterPro" id="IPR003594">
    <property type="entry name" value="HATPase_dom"/>
</dbReference>
<dbReference type="CDD" id="cd04301">
    <property type="entry name" value="NAT_SF"/>
    <property type="match status" value="1"/>
</dbReference>
<gene>
    <name evidence="2" type="ORF">DIC75_11940</name>
</gene>
<dbReference type="Pfam" id="PF13581">
    <property type="entry name" value="HATPase_c_2"/>
    <property type="match status" value="1"/>
</dbReference>
<organism evidence="2 3">
    <name type="scientific">Methanoculleus oceani</name>
    <dbReference type="NCBI Taxonomy" id="2184756"/>
    <lineage>
        <taxon>Archaea</taxon>
        <taxon>Methanobacteriati</taxon>
        <taxon>Methanobacteriota</taxon>
        <taxon>Stenosarchaea group</taxon>
        <taxon>Methanomicrobia</taxon>
        <taxon>Methanomicrobiales</taxon>
        <taxon>Methanomicrobiaceae</taxon>
        <taxon>Methanoculleus</taxon>
    </lineage>
</organism>
<dbReference type="PROSITE" id="PS51186">
    <property type="entry name" value="GNAT"/>
    <property type="match status" value="1"/>
</dbReference>
<evidence type="ECO:0000313" key="2">
    <source>
        <dbReference type="EMBL" id="MCM2467005.1"/>
    </source>
</evidence>
<dbReference type="Pfam" id="PF00583">
    <property type="entry name" value="Acetyltransf_1"/>
    <property type="match status" value="1"/>
</dbReference>
<reference evidence="2 3" key="1">
    <citation type="submission" date="2018-05" db="EMBL/GenBank/DDBJ databases">
        <title>Isolation and characterization of genus Methanoculleus species and their viruses from deep sea marine sediment offshore southwestern Taiwan.</title>
        <authorList>
            <person name="Wei W.-H."/>
            <person name="Chen W.-C."/>
            <person name="Lai M.-C."/>
            <person name="Chen S.-C."/>
        </authorList>
    </citation>
    <scope>NUCLEOTIDE SEQUENCE [LARGE SCALE GENOMIC DNA]</scope>
    <source>
        <strain evidence="2 3">CWC-02</strain>
    </source>
</reference>
<name>A0ABD4TFR0_9EURY</name>
<dbReference type="AlphaFoldDB" id="A0ABD4TFR0"/>
<dbReference type="RefSeq" id="WP_250988270.1">
    <property type="nucleotide sequence ID" value="NZ_QFDM01000003.1"/>
</dbReference>
<proteinExistence type="predicted"/>
<keyword evidence="3" id="KW-1185">Reference proteome</keyword>